<organism evidence="2 3">
    <name type="scientific">Emiliania huxleyi (strain CCMP1516)</name>
    <dbReference type="NCBI Taxonomy" id="280463"/>
    <lineage>
        <taxon>Eukaryota</taxon>
        <taxon>Haptista</taxon>
        <taxon>Haptophyta</taxon>
        <taxon>Prymnesiophyceae</taxon>
        <taxon>Isochrysidales</taxon>
        <taxon>Noelaerhabdaceae</taxon>
        <taxon>Emiliania</taxon>
    </lineage>
</organism>
<dbReference type="PaxDb" id="2903-EOD06953"/>
<evidence type="ECO:0000313" key="3">
    <source>
        <dbReference type="Proteomes" id="UP000013827"/>
    </source>
</evidence>
<evidence type="ECO:0008006" key="4">
    <source>
        <dbReference type="Google" id="ProtNLM"/>
    </source>
</evidence>
<dbReference type="GeneID" id="17253101"/>
<feature type="region of interest" description="Disordered" evidence="1">
    <location>
        <begin position="1"/>
        <end position="31"/>
    </location>
</feature>
<protein>
    <recommendedName>
        <fullName evidence="4">CRAL-TRIO domain-containing protein</fullName>
    </recommendedName>
</protein>
<accession>A0A0D3I6R8</accession>
<sequence>MGAGGRSRLTFDETSAPPLQPQPRKAAQGNSDAGRRRYAWAGIFFLFAVAAPCARPSWELVSQLISLGGTGEQQASRGKVLLGPQSLAHGGRVVLERPEGLRHPILRISAGHRFDEDSVADAQAFMTRVLRQRRAFTVEWDPRGITWPRLSQGMMRRVHDWVEQHVKAWDTHVQAHVVLVRNPIARQLVRLLQRVFLPPQPTAIVRDEVEALAFVRSCCSGRPRSYVKSKQEYASRDARFALSSSS</sequence>
<name>A0A0D3I6R8_EMIH1</name>
<keyword evidence="3" id="KW-1185">Reference proteome</keyword>
<dbReference type="KEGG" id="ehx:EMIHUDRAFT_445535"/>
<evidence type="ECO:0000313" key="2">
    <source>
        <dbReference type="EnsemblProtists" id="EOD06953"/>
    </source>
</evidence>
<evidence type="ECO:0000256" key="1">
    <source>
        <dbReference type="SAM" id="MobiDB-lite"/>
    </source>
</evidence>
<dbReference type="RefSeq" id="XP_005768241.1">
    <property type="nucleotide sequence ID" value="XM_005768184.1"/>
</dbReference>
<reference evidence="3" key="1">
    <citation type="journal article" date="2013" name="Nature">
        <title>Pan genome of the phytoplankton Emiliania underpins its global distribution.</title>
        <authorList>
            <person name="Read B.A."/>
            <person name="Kegel J."/>
            <person name="Klute M.J."/>
            <person name="Kuo A."/>
            <person name="Lefebvre S.C."/>
            <person name="Maumus F."/>
            <person name="Mayer C."/>
            <person name="Miller J."/>
            <person name="Monier A."/>
            <person name="Salamov A."/>
            <person name="Young J."/>
            <person name="Aguilar M."/>
            <person name="Claverie J.M."/>
            <person name="Frickenhaus S."/>
            <person name="Gonzalez K."/>
            <person name="Herman E.K."/>
            <person name="Lin Y.C."/>
            <person name="Napier J."/>
            <person name="Ogata H."/>
            <person name="Sarno A.F."/>
            <person name="Shmutz J."/>
            <person name="Schroeder D."/>
            <person name="de Vargas C."/>
            <person name="Verret F."/>
            <person name="von Dassow P."/>
            <person name="Valentin K."/>
            <person name="Van de Peer Y."/>
            <person name="Wheeler G."/>
            <person name="Dacks J.B."/>
            <person name="Delwiche C.F."/>
            <person name="Dyhrman S.T."/>
            <person name="Glockner G."/>
            <person name="John U."/>
            <person name="Richards T."/>
            <person name="Worden A.Z."/>
            <person name="Zhang X."/>
            <person name="Grigoriev I.V."/>
            <person name="Allen A.E."/>
            <person name="Bidle K."/>
            <person name="Borodovsky M."/>
            <person name="Bowler C."/>
            <person name="Brownlee C."/>
            <person name="Cock J.M."/>
            <person name="Elias M."/>
            <person name="Gladyshev V.N."/>
            <person name="Groth M."/>
            <person name="Guda C."/>
            <person name="Hadaegh A."/>
            <person name="Iglesias-Rodriguez M.D."/>
            <person name="Jenkins J."/>
            <person name="Jones B.M."/>
            <person name="Lawson T."/>
            <person name="Leese F."/>
            <person name="Lindquist E."/>
            <person name="Lobanov A."/>
            <person name="Lomsadze A."/>
            <person name="Malik S.B."/>
            <person name="Marsh M.E."/>
            <person name="Mackinder L."/>
            <person name="Mock T."/>
            <person name="Mueller-Roeber B."/>
            <person name="Pagarete A."/>
            <person name="Parker M."/>
            <person name="Probert I."/>
            <person name="Quesneville H."/>
            <person name="Raines C."/>
            <person name="Rensing S.A."/>
            <person name="Riano-Pachon D.M."/>
            <person name="Richier S."/>
            <person name="Rokitta S."/>
            <person name="Shiraiwa Y."/>
            <person name="Soanes D.M."/>
            <person name="van der Giezen M."/>
            <person name="Wahlund T.M."/>
            <person name="Williams B."/>
            <person name="Wilson W."/>
            <person name="Wolfe G."/>
            <person name="Wurch L.L."/>
        </authorList>
    </citation>
    <scope>NUCLEOTIDE SEQUENCE</scope>
</reference>
<dbReference type="RefSeq" id="XP_005759382.1">
    <property type="nucleotide sequence ID" value="XM_005759325.1"/>
</dbReference>
<dbReference type="HOGENOM" id="CLU_1130813_0_0_1"/>
<dbReference type="KEGG" id="ehx:EMIHUDRAFT_438625"/>
<proteinExistence type="predicted"/>
<dbReference type="Proteomes" id="UP000013827">
    <property type="component" value="Unassembled WGS sequence"/>
</dbReference>
<reference evidence="2" key="2">
    <citation type="submission" date="2024-10" db="UniProtKB">
        <authorList>
            <consortium name="EnsemblProtists"/>
        </authorList>
    </citation>
    <scope>IDENTIFICATION</scope>
</reference>
<dbReference type="EnsemblProtists" id="EOD06953">
    <property type="protein sequence ID" value="EOD06953"/>
    <property type="gene ID" value="EMIHUDRAFT_438625"/>
</dbReference>
<dbReference type="AlphaFoldDB" id="A0A0D3I6R8"/>
<dbReference type="EnsemblProtists" id="EOD15812">
    <property type="protein sequence ID" value="EOD15812"/>
    <property type="gene ID" value="EMIHUDRAFT_445535"/>
</dbReference>
<dbReference type="GeneID" id="17261963"/>